<evidence type="ECO:0000256" key="1">
    <source>
        <dbReference type="SAM" id="MobiDB-lite"/>
    </source>
</evidence>
<dbReference type="AlphaFoldDB" id="A0A9N9HUI5"/>
<accession>A0A9N9HUI5</accession>
<reference evidence="2" key="1">
    <citation type="submission" date="2021-06" db="EMBL/GenBank/DDBJ databases">
        <authorList>
            <person name="Kallberg Y."/>
            <person name="Tangrot J."/>
            <person name="Rosling A."/>
        </authorList>
    </citation>
    <scope>NUCLEOTIDE SEQUENCE</scope>
    <source>
        <strain evidence="2">IN212</strain>
    </source>
</reference>
<organism evidence="2 3">
    <name type="scientific">Racocetra fulgida</name>
    <dbReference type="NCBI Taxonomy" id="60492"/>
    <lineage>
        <taxon>Eukaryota</taxon>
        <taxon>Fungi</taxon>
        <taxon>Fungi incertae sedis</taxon>
        <taxon>Mucoromycota</taxon>
        <taxon>Glomeromycotina</taxon>
        <taxon>Glomeromycetes</taxon>
        <taxon>Diversisporales</taxon>
        <taxon>Gigasporaceae</taxon>
        <taxon>Racocetra</taxon>
    </lineage>
</organism>
<gene>
    <name evidence="2" type="ORF">RFULGI_LOCUS10636</name>
</gene>
<dbReference type="OrthoDB" id="3362851at2759"/>
<dbReference type="Proteomes" id="UP000789396">
    <property type="component" value="Unassembled WGS sequence"/>
</dbReference>
<proteinExistence type="predicted"/>
<feature type="region of interest" description="Disordered" evidence="1">
    <location>
        <begin position="1"/>
        <end position="22"/>
    </location>
</feature>
<protein>
    <submittedName>
        <fullName evidence="2">17139_t:CDS:1</fullName>
    </submittedName>
</protein>
<name>A0A9N9HUI5_9GLOM</name>
<keyword evidence="3" id="KW-1185">Reference proteome</keyword>
<sequence length="180" mass="20219">MLSTLTTPQTSTTISPDDPSTTITHTVSTFNELSTHSGFPNTPVNEQNHATSANNNYSPISFASNQEISAYINNNYFSVPDVDYSFSFTTSNQIISINNVQETNELSHEHYQFPNFLPSETCEHHITSDSMSLISHVDSLHLKTCEYDFMNDSLSLFETNMICPQFPTLQFDPLPLDSFT</sequence>
<evidence type="ECO:0000313" key="2">
    <source>
        <dbReference type="EMBL" id="CAG8706653.1"/>
    </source>
</evidence>
<dbReference type="EMBL" id="CAJVPZ010021465">
    <property type="protein sequence ID" value="CAG8706653.1"/>
    <property type="molecule type" value="Genomic_DNA"/>
</dbReference>
<comment type="caution">
    <text evidence="2">The sequence shown here is derived from an EMBL/GenBank/DDBJ whole genome shotgun (WGS) entry which is preliminary data.</text>
</comment>
<evidence type="ECO:0000313" key="3">
    <source>
        <dbReference type="Proteomes" id="UP000789396"/>
    </source>
</evidence>
<feature type="non-terminal residue" evidence="2">
    <location>
        <position position="180"/>
    </location>
</feature>